<evidence type="ECO:0000313" key="1">
    <source>
        <dbReference type="EMBL" id="SOD37364.1"/>
    </source>
</evidence>
<dbReference type="AlphaFoldDB" id="A0A286BT83"/>
<protein>
    <submittedName>
        <fullName evidence="1">Uncharacterized protein</fullName>
    </submittedName>
</protein>
<dbReference type="Proteomes" id="UP000219271">
    <property type="component" value="Unassembled WGS sequence"/>
</dbReference>
<proteinExistence type="predicted"/>
<dbReference type="RefSeq" id="WP_176519139.1">
    <property type="nucleotide sequence ID" value="NZ_OCMY01000001.1"/>
</dbReference>
<keyword evidence="2" id="KW-1185">Reference proteome</keyword>
<name>A0A286BT83_9GAMM</name>
<organism evidence="1 2">
    <name type="scientific">Candidatus Pantoea floridensis</name>
    <dbReference type="NCBI Taxonomy" id="1938870"/>
    <lineage>
        <taxon>Bacteria</taxon>
        <taxon>Pseudomonadati</taxon>
        <taxon>Pseudomonadota</taxon>
        <taxon>Gammaproteobacteria</taxon>
        <taxon>Enterobacterales</taxon>
        <taxon>Erwiniaceae</taxon>
        <taxon>Pantoea</taxon>
    </lineage>
</organism>
<accession>A0A286BT83</accession>
<reference evidence="2" key="1">
    <citation type="submission" date="2017-09" db="EMBL/GenBank/DDBJ databases">
        <authorList>
            <person name="Varghese N."/>
            <person name="Submissions S."/>
        </authorList>
    </citation>
    <scope>NUCLEOTIDE SEQUENCE [LARGE SCALE GENOMIC DNA]</scope>
    <source>
        <strain evidence="2">JKS000234</strain>
    </source>
</reference>
<sequence>MKKKIVLGCIVLFSGLLVLIAHIFPTRPFVTITNNTNKPLFIYAGESIYDVDPEPEEVERIIRSKPEIIAPGEQYEFTASFISLIRRDAAIDVGWRIGGQYEYNSTGGGGQNFILSSTAGACSVSIKINDGFNNNILEGTPGNLCFKKIMAFKYKY</sequence>
<gene>
    <name evidence="1" type="ORF">SAMN06273570_1715</name>
</gene>
<dbReference type="EMBL" id="OCMY01000001">
    <property type="protein sequence ID" value="SOD37364.1"/>
    <property type="molecule type" value="Genomic_DNA"/>
</dbReference>
<evidence type="ECO:0000313" key="2">
    <source>
        <dbReference type="Proteomes" id="UP000219271"/>
    </source>
</evidence>